<feature type="signal peptide" evidence="6">
    <location>
        <begin position="1"/>
        <end position="25"/>
    </location>
</feature>
<name>A0AAN2C943_UNVUL</name>
<proteinExistence type="predicted"/>
<protein>
    <recommendedName>
        <fullName evidence="2">peptidylprolyl isomerase</fullName>
        <ecNumber evidence="2">5.2.1.8</ecNumber>
    </recommendedName>
</protein>
<reference evidence="8 9" key="1">
    <citation type="journal article" date="2022" name="ISME Commun">
        <title>Vulcanimicrobium alpinus gen. nov. sp. nov., the first cultivated representative of the candidate phylum 'Eremiobacterota', is a metabolically versatile aerobic anoxygenic phototroph.</title>
        <authorList>
            <person name="Yabe S."/>
            <person name="Muto K."/>
            <person name="Abe K."/>
            <person name="Yokota A."/>
            <person name="Staudigel H."/>
            <person name="Tebo B.M."/>
        </authorList>
    </citation>
    <scope>NUCLEOTIDE SEQUENCE [LARGE SCALE GENOMIC DNA]</scope>
    <source>
        <strain evidence="8 9">WC8-2</strain>
    </source>
</reference>
<dbReference type="InterPro" id="IPR044666">
    <property type="entry name" value="Cyclophilin_A-like"/>
</dbReference>
<accession>A0AAN2C943</accession>
<dbReference type="Pfam" id="PF00160">
    <property type="entry name" value="Pro_isomerase"/>
    <property type="match status" value="1"/>
</dbReference>
<keyword evidence="4" id="KW-0413">Isomerase</keyword>
<evidence type="ECO:0000256" key="5">
    <source>
        <dbReference type="SAM" id="MobiDB-lite"/>
    </source>
</evidence>
<dbReference type="AlphaFoldDB" id="A0AAN2C943"/>
<dbReference type="Gene3D" id="2.40.100.10">
    <property type="entry name" value="Cyclophilin-like"/>
    <property type="match status" value="1"/>
</dbReference>
<dbReference type="GO" id="GO:0003755">
    <property type="term" value="F:peptidyl-prolyl cis-trans isomerase activity"/>
    <property type="evidence" value="ECO:0007669"/>
    <property type="project" value="UniProtKB-KW"/>
</dbReference>
<dbReference type="InterPro" id="IPR011989">
    <property type="entry name" value="ARM-like"/>
</dbReference>
<dbReference type="Proteomes" id="UP001317532">
    <property type="component" value="Chromosome"/>
</dbReference>
<feature type="region of interest" description="Disordered" evidence="5">
    <location>
        <begin position="396"/>
        <end position="416"/>
    </location>
</feature>
<dbReference type="Pfam" id="PF13646">
    <property type="entry name" value="HEAT_2"/>
    <property type="match status" value="1"/>
</dbReference>
<evidence type="ECO:0000256" key="6">
    <source>
        <dbReference type="SAM" id="SignalP"/>
    </source>
</evidence>
<dbReference type="Gene3D" id="1.25.10.10">
    <property type="entry name" value="Leucine-rich Repeat Variant"/>
    <property type="match status" value="1"/>
</dbReference>
<evidence type="ECO:0000256" key="1">
    <source>
        <dbReference type="ARBA" id="ARBA00002388"/>
    </source>
</evidence>
<evidence type="ECO:0000313" key="8">
    <source>
        <dbReference type="EMBL" id="BDE05593.1"/>
    </source>
</evidence>
<feature type="domain" description="PPIase cyclophilin-type" evidence="7">
    <location>
        <begin position="348"/>
        <end position="492"/>
    </location>
</feature>
<evidence type="ECO:0000256" key="3">
    <source>
        <dbReference type="ARBA" id="ARBA00023110"/>
    </source>
</evidence>
<evidence type="ECO:0000256" key="2">
    <source>
        <dbReference type="ARBA" id="ARBA00013194"/>
    </source>
</evidence>
<comment type="function">
    <text evidence="1">PPIases accelerate the folding of proteins. It catalyzes the cis-trans isomerization of proline imidic peptide bonds in oligopeptides.</text>
</comment>
<dbReference type="PANTHER" id="PTHR45625">
    <property type="entry name" value="PEPTIDYL-PROLYL CIS-TRANS ISOMERASE-RELATED"/>
    <property type="match status" value="1"/>
</dbReference>
<dbReference type="InterPro" id="IPR029000">
    <property type="entry name" value="Cyclophilin-like_dom_sf"/>
</dbReference>
<dbReference type="EMBL" id="AP025523">
    <property type="protein sequence ID" value="BDE05593.1"/>
    <property type="molecule type" value="Genomic_DNA"/>
</dbReference>
<dbReference type="InterPro" id="IPR002130">
    <property type="entry name" value="Cyclophilin-type_PPIase_dom"/>
</dbReference>
<dbReference type="SUPFAM" id="SSF48371">
    <property type="entry name" value="ARM repeat"/>
    <property type="match status" value="1"/>
</dbReference>
<sequence>MKNRVLFFAGLVVCTACTILAPVGAARNEQPGYRRLIELESTRAFSDELAALLASGDVRQAGRAALALGRTEDVRAAGPLHNATAAQDVSLRALAMYGYGLLAAKTAIATETLRRGLADRAGVVRVAAVDAAWRAQAAGRSPGASALSAELLAAAAGDRDPIVRARAATALSGWKDATEHARISGALQQAFARERSRMVRWHEAWTLRRAFATDVAAALLRTGLTDRDELVRIQFADLLARRKVQGEAPLLEPLLHDPSWRVREQAAESVRVLAGGARTEHLAAIPESIATPSPAPENAEAPLPRPAGLGPPRKPVAADALVDLPLRPTTSAAMDGPLPGPHPRVRIGTTKGPIVVRLYPEWAPLTVANFLGLVDRGYYDNLRWFRVVPDFVAQTGDPHDNGEGDAGYTIPAEENPLEQRSGVISMGLNYTEGANPGPIRDSAGTQFYITISPQLHLDRDFTVFGEVESGFATLGRLAESDRMTRVEQLSDR</sequence>
<feature type="chain" id="PRO_5042914025" description="peptidylprolyl isomerase" evidence="6">
    <location>
        <begin position="26"/>
        <end position="492"/>
    </location>
</feature>
<organism evidence="8 9">
    <name type="scientific">Vulcanimicrobium alpinum</name>
    <dbReference type="NCBI Taxonomy" id="3016050"/>
    <lineage>
        <taxon>Bacteria</taxon>
        <taxon>Bacillati</taxon>
        <taxon>Vulcanimicrobiota</taxon>
        <taxon>Vulcanimicrobiia</taxon>
        <taxon>Vulcanimicrobiales</taxon>
        <taxon>Vulcanimicrobiaceae</taxon>
        <taxon>Vulcanimicrobium</taxon>
    </lineage>
</organism>
<dbReference type="SUPFAM" id="SSF50891">
    <property type="entry name" value="Cyclophilin-like"/>
    <property type="match status" value="1"/>
</dbReference>
<dbReference type="CDD" id="cd00317">
    <property type="entry name" value="cyclophilin"/>
    <property type="match status" value="1"/>
</dbReference>
<evidence type="ECO:0000256" key="4">
    <source>
        <dbReference type="ARBA" id="ARBA00023235"/>
    </source>
</evidence>
<keyword evidence="9" id="KW-1185">Reference proteome</keyword>
<evidence type="ECO:0000259" key="7">
    <source>
        <dbReference type="PROSITE" id="PS50072"/>
    </source>
</evidence>
<gene>
    <name evidence="8" type="ORF">WPS_08690</name>
</gene>
<feature type="region of interest" description="Disordered" evidence="5">
    <location>
        <begin position="289"/>
        <end position="315"/>
    </location>
</feature>
<keyword evidence="6" id="KW-0732">Signal</keyword>
<evidence type="ECO:0000313" key="9">
    <source>
        <dbReference type="Proteomes" id="UP001317532"/>
    </source>
</evidence>
<dbReference type="EC" id="5.2.1.8" evidence="2"/>
<dbReference type="RefSeq" id="WP_317996622.1">
    <property type="nucleotide sequence ID" value="NZ_AP025523.1"/>
</dbReference>
<keyword evidence="3" id="KW-0697">Rotamase</keyword>
<dbReference type="InterPro" id="IPR016024">
    <property type="entry name" value="ARM-type_fold"/>
</dbReference>
<dbReference type="KEGG" id="vab:WPS_08690"/>
<dbReference type="PANTHER" id="PTHR45625:SF4">
    <property type="entry name" value="PEPTIDYLPROLYL ISOMERASE DOMAIN AND WD REPEAT-CONTAINING PROTEIN 1"/>
    <property type="match status" value="1"/>
</dbReference>
<dbReference type="PRINTS" id="PR00153">
    <property type="entry name" value="CSAPPISMRASE"/>
</dbReference>
<dbReference type="PROSITE" id="PS50072">
    <property type="entry name" value="CSA_PPIASE_2"/>
    <property type="match status" value="1"/>
</dbReference>